<dbReference type="InterPro" id="IPR027417">
    <property type="entry name" value="P-loop_NTPase"/>
</dbReference>
<dbReference type="Gene3D" id="3.40.50.300">
    <property type="entry name" value="P-loop containing nucleotide triphosphate hydrolases"/>
    <property type="match status" value="1"/>
</dbReference>
<evidence type="ECO:0000256" key="4">
    <source>
        <dbReference type="ARBA" id="ARBA00022792"/>
    </source>
</evidence>
<feature type="domain" description="AAA+ ATPase" evidence="11">
    <location>
        <begin position="338"/>
        <end position="472"/>
    </location>
</feature>
<dbReference type="GO" id="GO:0007005">
    <property type="term" value="P:mitochondrion organization"/>
    <property type="evidence" value="ECO:0007669"/>
    <property type="project" value="TreeGrafter"/>
</dbReference>
<evidence type="ECO:0000256" key="10">
    <source>
        <dbReference type="SAM" id="MobiDB-lite"/>
    </source>
</evidence>
<dbReference type="Proteomes" id="UP001472866">
    <property type="component" value="Chromosome 03"/>
</dbReference>
<dbReference type="GO" id="GO:0005743">
    <property type="term" value="C:mitochondrial inner membrane"/>
    <property type="evidence" value="ECO:0007669"/>
    <property type="project" value="UniProtKB-SubCell"/>
</dbReference>
<evidence type="ECO:0000256" key="5">
    <source>
        <dbReference type="ARBA" id="ARBA00022840"/>
    </source>
</evidence>
<evidence type="ECO:0000313" key="12">
    <source>
        <dbReference type="EMBL" id="WZN60550.1"/>
    </source>
</evidence>
<keyword evidence="9" id="KW-1135">Mitochondrion nucleoid</keyword>
<dbReference type="EMBL" id="CP151503">
    <property type="protein sequence ID" value="WZN60550.1"/>
    <property type="molecule type" value="Genomic_DNA"/>
</dbReference>
<keyword evidence="8" id="KW-0472">Membrane</keyword>
<dbReference type="PANTHER" id="PTHR23075:SF0">
    <property type="entry name" value="ATPASE FAMILY AAA DOMAIN-CONTAINING PROTEIN 3"/>
    <property type="match status" value="1"/>
</dbReference>
<gene>
    <name evidence="12" type="ORF">HKI87_03g20840</name>
</gene>
<keyword evidence="5" id="KW-0067">ATP-binding</keyword>
<reference evidence="12 13" key="1">
    <citation type="submission" date="2024-03" db="EMBL/GenBank/DDBJ databases">
        <title>Complete genome sequence of the green alga Chloropicon roscoffensis RCC1871.</title>
        <authorList>
            <person name="Lemieux C."/>
            <person name="Pombert J.-F."/>
            <person name="Otis C."/>
            <person name="Turmel M."/>
        </authorList>
    </citation>
    <scope>NUCLEOTIDE SEQUENCE [LARGE SCALE GENOMIC DNA]</scope>
    <source>
        <strain evidence="12 13">RCC1871</strain>
    </source>
</reference>
<dbReference type="PANTHER" id="PTHR23075">
    <property type="entry name" value="PUTATIVE ATP-ASE"/>
    <property type="match status" value="1"/>
</dbReference>
<organism evidence="12 13">
    <name type="scientific">Chloropicon roscoffensis</name>
    <dbReference type="NCBI Taxonomy" id="1461544"/>
    <lineage>
        <taxon>Eukaryota</taxon>
        <taxon>Viridiplantae</taxon>
        <taxon>Chlorophyta</taxon>
        <taxon>Chloropicophyceae</taxon>
        <taxon>Chloropicales</taxon>
        <taxon>Chloropicaceae</taxon>
        <taxon>Chloropicon</taxon>
    </lineage>
</organism>
<feature type="region of interest" description="Disordered" evidence="10">
    <location>
        <begin position="108"/>
        <end position="139"/>
    </location>
</feature>
<evidence type="ECO:0000256" key="2">
    <source>
        <dbReference type="ARBA" id="ARBA00004436"/>
    </source>
</evidence>
<evidence type="ECO:0000256" key="7">
    <source>
        <dbReference type="ARBA" id="ARBA00023128"/>
    </source>
</evidence>
<dbReference type="SMART" id="SM00382">
    <property type="entry name" value="AAA"/>
    <property type="match status" value="1"/>
</dbReference>
<evidence type="ECO:0000256" key="8">
    <source>
        <dbReference type="ARBA" id="ARBA00023136"/>
    </source>
</evidence>
<evidence type="ECO:0000256" key="1">
    <source>
        <dbReference type="ARBA" id="ARBA00004273"/>
    </source>
</evidence>
<dbReference type="GO" id="GO:0016887">
    <property type="term" value="F:ATP hydrolysis activity"/>
    <property type="evidence" value="ECO:0007669"/>
    <property type="project" value="InterPro"/>
</dbReference>
<accession>A0AAX4P2D4</accession>
<dbReference type="InterPro" id="IPR003959">
    <property type="entry name" value="ATPase_AAA_core"/>
</dbReference>
<dbReference type="Pfam" id="PF12037">
    <property type="entry name" value="ATAD3_N"/>
    <property type="match status" value="1"/>
</dbReference>
<evidence type="ECO:0000256" key="3">
    <source>
        <dbReference type="ARBA" id="ARBA00022741"/>
    </source>
</evidence>
<evidence type="ECO:0000256" key="6">
    <source>
        <dbReference type="ARBA" id="ARBA00023054"/>
    </source>
</evidence>
<feature type="compositionally biased region" description="Basic and acidic residues" evidence="10">
    <location>
        <begin position="108"/>
        <end position="138"/>
    </location>
</feature>
<dbReference type="Pfam" id="PF00004">
    <property type="entry name" value="AAA"/>
    <property type="match status" value="1"/>
</dbReference>
<comment type="subcellular location">
    <subcellularLocation>
        <location evidence="1">Mitochondrion inner membrane</location>
    </subcellularLocation>
    <subcellularLocation>
        <location evidence="2">Mitochondrion matrix</location>
        <location evidence="2">Mitochondrion nucleoid</location>
    </subcellularLocation>
</comment>
<dbReference type="GO" id="GO:0042645">
    <property type="term" value="C:mitochondrial nucleoid"/>
    <property type="evidence" value="ECO:0007669"/>
    <property type="project" value="UniProtKB-SubCell"/>
</dbReference>
<evidence type="ECO:0000313" key="13">
    <source>
        <dbReference type="Proteomes" id="UP001472866"/>
    </source>
</evidence>
<evidence type="ECO:0000259" key="11">
    <source>
        <dbReference type="SMART" id="SM00382"/>
    </source>
</evidence>
<keyword evidence="4" id="KW-0999">Mitochondrion inner membrane</keyword>
<dbReference type="SUPFAM" id="SSF52540">
    <property type="entry name" value="P-loop containing nucleoside triphosphate hydrolases"/>
    <property type="match status" value="1"/>
</dbReference>
<keyword evidence="6" id="KW-0175">Coiled coil</keyword>
<name>A0AAX4P2D4_9CHLO</name>
<dbReference type="GO" id="GO:0005524">
    <property type="term" value="F:ATP binding"/>
    <property type="evidence" value="ECO:0007669"/>
    <property type="project" value="UniProtKB-KW"/>
</dbReference>
<keyword evidence="13" id="KW-1185">Reference proteome</keyword>
<dbReference type="AlphaFoldDB" id="A0AAX4P2D4"/>
<keyword evidence="3" id="KW-0547">Nucleotide-binding</keyword>
<evidence type="ECO:0000256" key="9">
    <source>
        <dbReference type="ARBA" id="ARBA00023271"/>
    </source>
</evidence>
<keyword evidence="7" id="KW-0496">Mitochondrion</keyword>
<dbReference type="GO" id="GO:0008270">
    <property type="term" value="F:zinc ion binding"/>
    <property type="evidence" value="ECO:0007669"/>
    <property type="project" value="TreeGrafter"/>
</dbReference>
<dbReference type="InterPro" id="IPR021911">
    <property type="entry name" value="ATAD3_N"/>
</dbReference>
<proteinExistence type="predicted"/>
<sequence>MKSMSSWFVERLSAAASLRVAECDSKASSSNSGVGFDPEALERGAKALREINNSPHAKKVLDLANTQEITKQQEHKAKEAEMQAAASQYSVQQEKVRWEEQRKYAQEQAQHKGEIAKFEDQLARRRQEESHEKERQRNAEMVALQEQSKKRIEAEKLAIEQRIQEERRATEAYRIKMEKEQIRIKALAEAEGRTQEHRANEDIFRRELLLKAKEERNKAVQVAKAVLTSLGEGAKDILTDQTKMAMLAGGISLMALGVYGSREGTKVAARAFERYLGTPSLVRDTSRSNVFGRARRMFSSSSAEEEYAMKDIVLNKSLGERVRSLSGSLLMTKQRGAPFRHMLFYGPPGTGKTMTAKVIAKQSGMDYAILTGGDIAPLGGDAVTQLHSLFDWSGTSKKGLILFIDEADAFLGDRGGKMVQSEGLRAALNALLYRTGDQSKHFSMILATNRPGDLDSAVLNRIDDALEFPNPGAEERRQLIESYLKRYVVENKSVKGQPIKVNITPEQLGKMFDTIAKDTDGFSGRDLAKMMSAVQAAVYGSVDGILTEEMFKGVVDYKVKEFEKRRALP</sequence>
<dbReference type="InterPro" id="IPR003593">
    <property type="entry name" value="AAA+_ATPase"/>
</dbReference>
<protein>
    <submittedName>
        <fullName evidence="12">AAA domain-containing ATPase</fullName>
    </submittedName>
</protein>